<evidence type="ECO:0000313" key="16">
    <source>
        <dbReference type="Proteomes" id="UP001057360"/>
    </source>
</evidence>
<dbReference type="InterPro" id="IPR007266">
    <property type="entry name" value="Ero1"/>
</dbReference>
<dbReference type="EMBL" id="SGPY01000047">
    <property type="protein sequence ID" value="MCL6371281.1"/>
    <property type="molecule type" value="Genomic_DNA"/>
</dbReference>
<dbReference type="AlphaFoldDB" id="A0AAW5GHZ6"/>
<dbReference type="GO" id="GO:0071949">
    <property type="term" value="F:FAD binding"/>
    <property type="evidence" value="ECO:0007669"/>
    <property type="project" value="InterPro"/>
</dbReference>
<keyword evidence="6" id="KW-0732">Signal</keyword>
<name>A0AAW5GHZ6_9GAMM</name>
<dbReference type="PANTHER" id="PTHR12613:SF0">
    <property type="entry name" value="ERO1-LIKE PROTEIN"/>
    <property type="match status" value="1"/>
</dbReference>
<keyword evidence="9" id="KW-0249">Electron transport</keyword>
<comment type="caution">
    <text evidence="15">The sequence shown here is derived from an EMBL/GenBank/DDBJ whole genome shotgun (WGS) entry which is preliminary data.</text>
</comment>
<evidence type="ECO:0000256" key="8">
    <source>
        <dbReference type="ARBA" id="ARBA00022827"/>
    </source>
</evidence>
<dbReference type="GO" id="GO:0034975">
    <property type="term" value="P:protein folding in endoplasmic reticulum"/>
    <property type="evidence" value="ECO:0007669"/>
    <property type="project" value="InterPro"/>
</dbReference>
<proteinExistence type="predicted"/>
<dbReference type="PANTHER" id="PTHR12613">
    <property type="entry name" value="ERO1-RELATED"/>
    <property type="match status" value="1"/>
</dbReference>
<comment type="subcellular location">
    <subcellularLocation>
        <location evidence="2">Endoplasmic reticulum membrane</location>
        <topology evidence="2">Peripheral membrane protein</topology>
    </subcellularLocation>
</comment>
<dbReference type="GO" id="GO:0015035">
    <property type="term" value="F:protein-disulfide reductase activity"/>
    <property type="evidence" value="ECO:0007669"/>
    <property type="project" value="InterPro"/>
</dbReference>
<comment type="subunit">
    <text evidence="3">May function both as a monomer and a homodimer.</text>
</comment>
<organism evidence="15 16">
    <name type="scientific">Pectobacterium polaris</name>
    <dbReference type="NCBI Taxonomy" id="2042057"/>
    <lineage>
        <taxon>Bacteria</taxon>
        <taxon>Pseudomonadati</taxon>
        <taxon>Pseudomonadota</taxon>
        <taxon>Gammaproteobacteria</taxon>
        <taxon>Enterobacterales</taxon>
        <taxon>Pectobacteriaceae</taxon>
        <taxon>Pectobacterium</taxon>
    </lineage>
</organism>
<evidence type="ECO:0000256" key="2">
    <source>
        <dbReference type="ARBA" id="ARBA00004406"/>
    </source>
</evidence>
<keyword evidence="13" id="KW-0325">Glycoprotein</keyword>
<feature type="non-terminal residue" evidence="15">
    <location>
        <position position="175"/>
    </location>
</feature>
<dbReference type="InterPro" id="IPR037192">
    <property type="entry name" value="ERO1-like_sf"/>
</dbReference>
<reference evidence="15" key="1">
    <citation type="submission" date="2019-02" db="EMBL/GenBank/DDBJ databases">
        <title>New Zealand Erwinia strains with phe-tRNA free attachment sites.</title>
        <authorList>
            <person name="Nunes-Leite L."/>
            <person name="Pitman A.R."/>
        </authorList>
    </citation>
    <scope>NUCLEOTIDE SEQUENCE</scope>
    <source>
        <strain evidence="15">Ec-140</strain>
    </source>
</reference>
<evidence type="ECO:0000256" key="6">
    <source>
        <dbReference type="ARBA" id="ARBA00022729"/>
    </source>
</evidence>
<accession>A0AAW5GHZ6</accession>
<dbReference type="SUPFAM" id="SSF110019">
    <property type="entry name" value="ERO1-like"/>
    <property type="match status" value="1"/>
</dbReference>
<keyword evidence="5" id="KW-0285">Flavoprotein</keyword>
<dbReference type="Proteomes" id="UP001057360">
    <property type="component" value="Unassembled WGS sequence"/>
</dbReference>
<evidence type="ECO:0000256" key="13">
    <source>
        <dbReference type="ARBA" id="ARBA00023180"/>
    </source>
</evidence>
<dbReference type="Pfam" id="PF04137">
    <property type="entry name" value="ERO1"/>
    <property type="match status" value="1"/>
</dbReference>
<evidence type="ECO:0000256" key="14">
    <source>
        <dbReference type="ARBA" id="ARBA00023284"/>
    </source>
</evidence>
<evidence type="ECO:0000256" key="10">
    <source>
        <dbReference type="ARBA" id="ARBA00023002"/>
    </source>
</evidence>
<evidence type="ECO:0000313" key="15">
    <source>
        <dbReference type="EMBL" id="MCL6371281.1"/>
    </source>
</evidence>
<comment type="cofactor">
    <cofactor evidence="1">
        <name>FAD</name>
        <dbReference type="ChEBI" id="CHEBI:57692"/>
    </cofactor>
</comment>
<evidence type="ECO:0000256" key="3">
    <source>
        <dbReference type="ARBA" id="ARBA00011802"/>
    </source>
</evidence>
<keyword evidence="7" id="KW-0256">Endoplasmic reticulum</keyword>
<evidence type="ECO:0000256" key="9">
    <source>
        <dbReference type="ARBA" id="ARBA00022982"/>
    </source>
</evidence>
<evidence type="ECO:0000256" key="5">
    <source>
        <dbReference type="ARBA" id="ARBA00022630"/>
    </source>
</evidence>
<keyword evidence="10" id="KW-0560">Oxidoreductase</keyword>
<keyword evidence="4" id="KW-0813">Transport</keyword>
<protein>
    <submittedName>
        <fullName evidence="15">Uncharacterized protein</fullName>
    </submittedName>
</protein>
<dbReference type="GO" id="GO:0016972">
    <property type="term" value="F:thiol oxidase activity"/>
    <property type="evidence" value="ECO:0007669"/>
    <property type="project" value="InterPro"/>
</dbReference>
<keyword evidence="12" id="KW-1015">Disulfide bond</keyword>
<evidence type="ECO:0000256" key="11">
    <source>
        <dbReference type="ARBA" id="ARBA00023136"/>
    </source>
</evidence>
<gene>
    <name evidence="15" type="ORF">EXT53_22360</name>
</gene>
<evidence type="ECO:0000256" key="1">
    <source>
        <dbReference type="ARBA" id="ARBA00001974"/>
    </source>
</evidence>
<evidence type="ECO:0000256" key="12">
    <source>
        <dbReference type="ARBA" id="ARBA00023157"/>
    </source>
</evidence>
<evidence type="ECO:0000256" key="7">
    <source>
        <dbReference type="ARBA" id="ARBA00022824"/>
    </source>
</evidence>
<evidence type="ECO:0000256" key="4">
    <source>
        <dbReference type="ARBA" id="ARBA00022448"/>
    </source>
</evidence>
<keyword evidence="8" id="KW-0274">FAD</keyword>
<sequence>MKLSSVIVALSSLSVSLGQGENSTENKSEIDAKSVFQPPVGNNGSFFCTIDKDELVSATCDVTFKEINEINGKIRKDLVSLVGTDFFKYFKLDLYKQCTFWNDNNGFCVNRACAVDVVEDWDNLPEYWQPEVLGGLDKVNGTSGSDDECKFLQDLCGGPDGKQTERDIDYCDVGD</sequence>
<keyword evidence="14" id="KW-0676">Redox-active center</keyword>
<keyword evidence="11" id="KW-0472">Membrane</keyword>